<evidence type="ECO:0000256" key="7">
    <source>
        <dbReference type="RuleBase" id="RU000631"/>
    </source>
</evidence>
<feature type="domain" description="Tubulin/FtsZ 2-layer sandwich" evidence="10">
    <location>
        <begin position="204"/>
        <end position="321"/>
    </location>
</feature>
<dbReference type="EMBL" id="JBFASG010000012">
    <property type="protein sequence ID" value="MEV4924209.1"/>
    <property type="molecule type" value="Genomic_DNA"/>
</dbReference>
<feature type="domain" description="Tubulin/FtsZ GTPase" evidence="9">
    <location>
        <begin position="10"/>
        <end position="202"/>
    </location>
</feature>
<dbReference type="SUPFAM" id="SSF52490">
    <property type="entry name" value="Tubulin nucleotide-binding domain-like"/>
    <property type="match status" value="1"/>
</dbReference>
<dbReference type="InterPro" id="IPR003008">
    <property type="entry name" value="Tubulin_FtsZ_GTPase"/>
</dbReference>
<dbReference type="InterPro" id="IPR018316">
    <property type="entry name" value="Tubulin/FtsZ_2-layer-sand-dom"/>
</dbReference>
<dbReference type="Pfam" id="PF00091">
    <property type="entry name" value="Tubulin"/>
    <property type="match status" value="1"/>
</dbReference>
<sequence>MAAPQNYLAVIKVVGIGGGGVNAINRMIEVGLKGVEFIAINTDAQALLMSDADVKLDVGRELTRGLGAGANPDVGRKAAEDHREEIEEVLKGADMVFVTAGEGGGTGTGGAPVVANIARSLGALTIGVVTRPFTFEGRRRANQAEDGIAGLRDEVDTLIVIPNDRLLSISDRQVSVLDAFKSADQVLLSGVQGITDLITTPGLINLDFADVKSVMSEAGSALMGIGSARGDDRAVAAAEMAISSPLLEASIDGARGVLLSISGGSDLGLFEINEAAQLVSEAAHPEANIIFGAVIDDALGDEVRVTVIAAGFDGGQPPAKGSRDKVLGSSYGSGREESTPAAAAPRTASPAEPVRPSFGGLGNVTPRTEEPASEPVNELPPPPVSSPQVPPARPYQDSTAEELDVPDFLK</sequence>
<evidence type="ECO:0000313" key="11">
    <source>
        <dbReference type="EMBL" id="MEV4924209.1"/>
    </source>
</evidence>
<dbReference type="Proteomes" id="UP001552479">
    <property type="component" value="Unassembled WGS sequence"/>
</dbReference>
<feature type="compositionally biased region" description="Pro residues" evidence="8">
    <location>
        <begin position="378"/>
        <end position="393"/>
    </location>
</feature>
<keyword evidence="12" id="KW-1185">Reference proteome</keyword>
<feature type="binding site" evidence="5">
    <location>
        <begin position="18"/>
        <end position="22"/>
    </location>
    <ligand>
        <name>GTP</name>
        <dbReference type="ChEBI" id="CHEBI:37565"/>
    </ligand>
</feature>
<dbReference type="PANTHER" id="PTHR30314:SF3">
    <property type="entry name" value="MITOCHONDRIAL DIVISION PROTEIN FSZA"/>
    <property type="match status" value="1"/>
</dbReference>
<dbReference type="NCBIfam" id="TIGR00065">
    <property type="entry name" value="ftsZ"/>
    <property type="match status" value="1"/>
</dbReference>
<evidence type="ECO:0000256" key="2">
    <source>
        <dbReference type="ARBA" id="ARBA00022741"/>
    </source>
</evidence>
<comment type="similarity">
    <text evidence="1 5 7">Belongs to the FtsZ family.</text>
</comment>
<evidence type="ECO:0000259" key="10">
    <source>
        <dbReference type="SMART" id="SM00865"/>
    </source>
</evidence>
<dbReference type="GO" id="GO:0051301">
    <property type="term" value="P:cell division"/>
    <property type="evidence" value="ECO:0007669"/>
    <property type="project" value="UniProtKB-KW"/>
</dbReference>
<dbReference type="HAMAP" id="MF_00909">
    <property type="entry name" value="FtsZ"/>
    <property type="match status" value="1"/>
</dbReference>
<evidence type="ECO:0000256" key="8">
    <source>
        <dbReference type="SAM" id="MobiDB-lite"/>
    </source>
</evidence>
<dbReference type="InterPro" id="IPR008280">
    <property type="entry name" value="Tub_FtsZ_C"/>
</dbReference>
<keyword evidence="5" id="KW-0963">Cytoplasm</keyword>
<dbReference type="PANTHER" id="PTHR30314">
    <property type="entry name" value="CELL DIVISION PROTEIN FTSZ-RELATED"/>
    <property type="match status" value="1"/>
</dbReference>
<feature type="compositionally biased region" description="Acidic residues" evidence="8">
    <location>
        <begin position="399"/>
        <end position="410"/>
    </location>
</feature>
<proteinExistence type="inferred from homology"/>
<dbReference type="CDD" id="cd02201">
    <property type="entry name" value="FtsZ_type1"/>
    <property type="match status" value="1"/>
</dbReference>
<protein>
    <recommendedName>
        <fullName evidence="5 6">Cell division protein FtsZ</fullName>
    </recommendedName>
</protein>
<keyword evidence="5 7" id="KW-0132">Cell division</keyword>
<evidence type="ECO:0000313" key="12">
    <source>
        <dbReference type="Proteomes" id="UP001552479"/>
    </source>
</evidence>
<organism evidence="11 12">
    <name type="scientific">Streptomyces roseoverticillatus</name>
    <dbReference type="NCBI Taxonomy" id="66429"/>
    <lineage>
        <taxon>Bacteria</taxon>
        <taxon>Bacillati</taxon>
        <taxon>Actinomycetota</taxon>
        <taxon>Actinomycetes</taxon>
        <taxon>Kitasatosporales</taxon>
        <taxon>Streptomycetaceae</taxon>
        <taxon>Streptomyces</taxon>
    </lineage>
</organism>
<evidence type="ECO:0000256" key="3">
    <source>
        <dbReference type="ARBA" id="ARBA00023134"/>
    </source>
</evidence>
<feature type="region of interest" description="Disordered" evidence="8">
    <location>
        <begin position="311"/>
        <end position="410"/>
    </location>
</feature>
<dbReference type="SMART" id="SM00864">
    <property type="entry name" value="Tubulin"/>
    <property type="match status" value="1"/>
</dbReference>
<dbReference type="RefSeq" id="WP_359097028.1">
    <property type="nucleotide sequence ID" value="NZ_JBEZGT010000006.1"/>
</dbReference>
<evidence type="ECO:0000256" key="5">
    <source>
        <dbReference type="HAMAP-Rule" id="MF_00909"/>
    </source>
</evidence>
<comment type="subunit">
    <text evidence="5">Homodimer. Polymerizes to form a dynamic ring structure in a strictly GTP-dependent manner. Interacts directly with several other division proteins.</text>
</comment>
<keyword evidence="2 5" id="KW-0547">Nucleotide-binding</keyword>
<feature type="binding site" evidence="5">
    <location>
        <begin position="105"/>
        <end position="107"/>
    </location>
    <ligand>
        <name>GTP</name>
        <dbReference type="ChEBI" id="CHEBI:37565"/>
    </ligand>
</feature>
<reference evidence="11 12" key="1">
    <citation type="submission" date="2024-06" db="EMBL/GenBank/DDBJ databases">
        <title>The Natural Products Discovery Center: Release of the First 8490 Sequenced Strains for Exploring Actinobacteria Biosynthetic Diversity.</title>
        <authorList>
            <person name="Kalkreuter E."/>
            <person name="Kautsar S.A."/>
            <person name="Yang D."/>
            <person name="Bader C.D."/>
            <person name="Teijaro C.N."/>
            <person name="Fluegel L."/>
            <person name="Davis C.M."/>
            <person name="Simpson J.R."/>
            <person name="Lauterbach L."/>
            <person name="Steele A.D."/>
            <person name="Gui C."/>
            <person name="Meng S."/>
            <person name="Li G."/>
            <person name="Viehrig K."/>
            <person name="Ye F."/>
            <person name="Su P."/>
            <person name="Kiefer A.F."/>
            <person name="Nichols A."/>
            <person name="Cepeda A.J."/>
            <person name="Yan W."/>
            <person name="Fan B."/>
            <person name="Jiang Y."/>
            <person name="Adhikari A."/>
            <person name="Zheng C.-J."/>
            <person name="Schuster L."/>
            <person name="Cowan T.M."/>
            <person name="Smanski M.J."/>
            <person name="Chevrette M.G."/>
            <person name="De Carvalho L.P.S."/>
            <person name="Shen B."/>
        </authorList>
    </citation>
    <scope>NUCLEOTIDE SEQUENCE [LARGE SCALE GENOMIC DNA]</scope>
    <source>
        <strain evidence="11 12">NPDC053791</strain>
    </source>
</reference>
<dbReference type="InterPro" id="IPR024757">
    <property type="entry name" value="FtsZ_C"/>
</dbReference>
<comment type="subcellular location">
    <subcellularLocation>
        <location evidence="5">Cytoplasm</location>
    </subcellularLocation>
    <text evidence="5">Assembles at midcell at the inner surface of the cytoplasmic membrane.</text>
</comment>
<feature type="binding site" evidence="5">
    <location>
        <position position="136"/>
    </location>
    <ligand>
        <name>GTP</name>
        <dbReference type="ChEBI" id="CHEBI:37565"/>
    </ligand>
</feature>
<accession>A0ABV3IVC5</accession>
<comment type="function">
    <text evidence="5 7">Essential cell division protein that forms a contractile ring structure (Z ring) at the future cell division site. The regulation of the ring assembly controls the timing and the location of cell division. One of the functions of the FtsZ ring is to recruit other cell division proteins to the septum to produce a new cell wall between the dividing cells. Binds GTP and shows GTPase activity.</text>
</comment>
<gene>
    <name evidence="5 11" type="primary">ftsZ</name>
    <name evidence="11" type="ORF">AB0L03_15385</name>
</gene>
<feature type="binding site" evidence="5">
    <location>
        <position position="184"/>
    </location>
    <ligand>
        <name>GTP</name>
        <dbReference type="ChEBI" id="CHEBI:37565"/>
    </ligand>
</feature>
<feature type="binding site" evidence="5">
    <location>
        <position position="140"/>
    </location>
    <ligand>
        <name>GTP</name>
        <dbReference type="ChEBI" id="CHEBI:37565"/>
    </ligand>
</feature>
<evidence type="ECO:0000256" key="1">
    <source>
        <dbReference type="ARBA" id="ARBA00009690"/>
    </source>
</evidence>
<comment type="caution">
    <text evidence="11">The sequence shown here is derived from an EMBL/GenBank/DDBJ whole genome shotgun (WGS) entry which is preliminary data.</text>
</comment>
<dbReference type="PRINTS" id="PR00423">
    <property type="entry name" value="CELLDVISFTSZ"/>
</dbReference>
<dbReference type="InterPro" id="IPR037103">
    <property type="entry name" value="Tubulin/FtsZ-like_C"/>
</dbReference>
<dbReference type="Pfam" id="PF12327">
    <property type="entry name" value="FtsZ_C"/>
    <property type="match status" value="1"/>
</dbReference>
<feature type="compositionally biased region" description="Low complexity" evidence="8">
    <location>
        <begin position="339"/>
        <end position="352"/>
    </location>
</feature>
<evidence type="ECO:0000256" key="4">
    <source>
        <dbReference type="ARBA" id="ARBA00023210"/>
    </source>
</evidence>
<dbReference type="InterPro" id="IPR000158">
    <property type="entry name" value="Cell_div_FtsZ"/>
</dbReference>
<dbReference type="PROSITE" id="PS01135">
    <property type="entry name" value="FTSZ_2"/>
    <property type="match status" value="1"/>
</dbReference>
<keyword evidence="4 5" id="KW-0717">Septation</keyword>
<name>A0ABV3IVC5_9ACTN</name>
<keyword evidence="3 5" id="KW-0342">GTP-binding</keyword>
<dbReference type="InterPro" id="IPR020805">
    <property type="entry name" value="Cell_div_FtsZ_CS"/>
</dbReference>
<dbReference type="PROSITE" id="PS01134">
    <property type="entry name" value="FTSZ_1"/>
    <property type="match status" value="1"/>
</dbReference>
<evidence type="ECO:0000256" key="6">
    <source>
        <dbReference type="NCBIfam" id="TIGR00065"/>
    </source>
</evidence>
<dbReference type="Gene3D" id="3.30.1330.20">
    <property type="entry name" value="Tubulin/FtsZ, C-terminal domain"/>
    <property type="match status" value="1"/>
</dbReference>
<dbReference type="Gene3D" id="3.40.50.1440">
    <property type="entry name" value="Tubulin/FtsZ, GTPase domain"/>
    <property type="match status" value="1"/>
</dbReference>
<dbReference type="InterPro" id="IPR045061">
    <property type="entry name" value="FtsZ/CetZ"/>
</dbReference>
<evidence type="ECO:0000259" key="9">
    <source>
        <dbReference type="SMART" id="SM00864"/>
    </source>
</evidence>
<dbReference type="InterPro" id="IPR036525">
    <property type="entry name" value="Tubulin/FtsZ_GTPase_sf"/>
</dbReference>
<keyword evidence="5 7" id="KW-0131">Cell cycle</keyword>
<dbReference type="SMART" id="SM00865">
    <property type="entry name" value="Tubulin_C"/>
    <property type="match status" value="1"/>
</dbReference>
<dbReference type="SUPFAM" id="SSF55307">
    <property type="entry name" value="Tubulin C-terminal domain-like"/>
    <property type="match status" value="1"/>
</dbReference>